<keyword evidence="3 8" id="KW-0812">Transmembrane</keyword>
<evidence type="ECO:0000313" key="10">
    <source>
        <dbReference type="EMBL" id="CAK9222568.1"/>
    </source>
</evidence>
<evidence type="ECO:0000313" key="11">
    <source>
        <dbReference type="Proteomes" id="UP001497512"/>
    </source>
</evidence>
<dbReference type="InterPro" id="IPR027417">
    <property type="entry name" value="P-loop_NTPase"/>
</dbReference>
<evidence type="ECO:0000256" key="8">
    <source>
        <dbReference type="SAM" id="Phobius"/>
    </source>
</evidence>
<dbReference type="InterPro" id="IPR017871">
    <property type="entry name" value="ABC_transporter-like_CS"/>
</dbReference>
<keyword evidence="4" id="KW-0547">Nucleotide-binding</keyword>
<dbReference type="SUPFAM" id="SSF52540">
    <property type="entry name" value="P-loop containing nucleoside triphosphate hydrolases"/>
    <property type="match status" value="1"/>
</dbReference>
<evidence type="ECO:0000256" key="7">
    <source>
        <dbReference type="ARBA" id="ARBA00023136"/>
    </source>
</evidence>
<dbReference type="PROSITE" id="PS50893">
    <property type="entry name" value="ABC_TRANSPORTER_2"/>
    <property type="match status" value="1"/>
</dbReference>
<feature type="transmembrane region" description="Helical" evidence="8">
    <location>
        <begin position="12"/>
        <end position="30"/>
    </location>
</feature>
<protein>
    <recommendedName>
        <fullName evidence="9">ABC transporter domain-containing protein</fullName>
    </recommendedName>
</protein>
<keyword evidence="6 8" id="KW-1133">Transmembrane helix</keyword>
<dbReference type="InterPro" id="IPR003593">
    <property type="entry name" value="AAA+_ATPase"/>
</dbReference>
<dbReference type="PROSITE" id="PS00211">
    <property type="entry name" value="ABC_TRANSPORTER_1"/>
    <property type="match status" value="1"/>
</dbReference>
<keyword evidence="5" id="KW-0067">ATP-binding</keyword>
<dbReference type="Proteomes" id="UP001497512">
    <property type="component" value="Chromosome 4"/>
</dbReference>
<dbReference type="CDD" id="cd03223">
    <property type="entry name" value="ABCD_peroxisomal_ALDP"/>
    <property type="match status" value="1"/>
</dbReference>
<evidence type="ECO:0000256" key="4">
    <source>
        <dbReference type="ARBA" id="ARBA00022741"/>
    </source>
</evidence>
<keyword evidence="7 8" id="KW-0472">Membrane</keyword>
<dbReference type="InterPro" id="IPR011527">
    <property type="entry name" value="ABC1_TM_dom"/>
</dbReference>
<organism evidence="10 11">
    <name type="scientific">Sphagnum troendelagicum</name>
    <dbReference type="NCBI Taxonomy" id="128251"/>
    <lineage>
        <taxon>Eukaryota</taxon>
        <taxon>Viridiplantae</taxon>
        <taxon>Streptophyta</taxon>
        <taxon>Embryophyta</taxon>
        <taxon>Bryophyta</taxon>
        <taxon>Sphagnophytina</taxon>
        <taxon>Sphagnopsida</taxon>
        <taxon>Sphagnales</taxon>
        <taxon>Sphagnaceae</taxon>
        <taxon>Sphagnum</taxon>
    </lineage>
</organism>
<keyword evidence="11" id="KW-1185">Reference proteome</keyword>
<comment type="similarity">
    <text evidence="1">Belongs to the ABC transporter superfamily. ABCD family. Peroxisomal fatty acyl CoA transporter (TC 3.A.1.203) subfamily.</text>
</comment>
<dbReference type="Pfam" id="PF00005">
    <property type="entry name" value="ABC_tran"/>
    <property type="match status" value="1"/>
</dbReference>
<keyword evidence="2" id="KW-0813">Transport</keyword>
<reference evidence="10" key="1">
    <citation type="submission" date="2024-02" db="EMBL/GenBank/DDBJ databases">
        <authorList>
            <consortium name="ELIXIR-Norway"/>
            <consortium name="Elixir Norway"/>
        </authorList>
    </citation>
    <scope>NUCLEOTIDE SEQUENCE</scope>
</reference>
<dbReference type="EMBL" id="OZ019896">
    <property type="protein sequence ID" value="CAK9222568.1"/>
    <property type="molecule type" value="Genomic_DNA"/>
</dbReference>
<evidence type="ECO:0000256" key="1">
    <source>
        <dbReference type="ARBA" id="ARBA00008575"/>
    </source>
</evidence>
<evidence type="ECO:0000259" key="9">
    <source>
        <dbReference type="PROSITE" id="PS50893"/>
    </source>
</evidence>
<dbReference type="PANTHER" id="PTHR11384:SF67">
    <property type="entry name" value="ATP-BINDING CASSETTE SUB-FAMILY D MEMBER 1"/>
    <property type="match status" value="1"/>
</dbReference>
<dbReference type="InterPro" id="IPR050835">
    <property type="entry name" value="ABC_transporter_sub-D"/>
</dbReference>
<evidence type="ECO:0000256" key="2">
    <source>
        <dbReference type="ARBA" id="ARBA00022448"/>
    </source>
</evidence>
<dbReference type="InterPro" id="IPR003439">
    <property type="entry name" value="ABC_transporter-like_ATP-bd"/>
</dbReference>
<sequence>MVVFSKHQKRRAVGLLLLGGGAIVVGGRLLQLQIRAYQKEQNALCEMYLTNAASKQPISRKPKVAVNARFAGRLGEILQICVPSVFSKEALFILVQSCLLVNRTLLTDRISVLEGISAEAVITKDWAMFMVNLVSFAWTAAPAALVNSGLKYMQMIISLSFQQRLTENLHKLYLSNKVYYVASTLQGLSNADQRITEDVEKFSSAISELFSYTFKPVLDIILFTRSLSKTIGYKGQFLLYSYFLLTSSLLRSISPPLALMTAQEAALSGNFRNAHQRIVSHAEEIAFNDPPGGDTEQMILNNYLNRYVCHSRLSAFQKFVQQVADGYLIKYAASIVGICVYAAPIYYSRQRADTKALTGDYIRSMRLLMNTSTAIGQLILVYKRVTSLAGFTSRVSELLESVRQLSTKEGRTQRASPLQKMLEGIDSNKAINYDPPCLIFSDSIEFKHVTLYSPDGSLLVRDLSFQVPRGGSVIIMGPNGSGKSSLFRVLAELWPLQSGTIARPPHGEIFYLSQNPYIVQGTLRDQVRYPSPPLAVSAAASGKWWSSSANVTSLKGMKHPDDVAVIEALQATEIDYLVERGDGLDQLQNWEETLSGGEKQRIAVARVLYHNPRYAVLDECTSAVSADGEENLYRRLQKSDITLLSIAHRPALKKYHSAILYLDGSQGGSGWRYEKLAADTTNPQ</sequence>
<gene>
    <name evidence="10" type="ORF">CSSPTR1EN2_LOCUS16187</name>
</gene>
<evidence type="ECO:0000256" key="5">
    <source>
        <dbReference type="ARBA" id="ARBA00022840"/>
    </source>
</evidence>
<evidence type="ECO:0000256" key="6">
    <source>
        <dbReference type="ARBA" id="ARBA00022989"/>
    </source>
</evidence>
<dbReference type="SMART" id="SM00382">
    <property type="entry name" value="AAA"/>
    <property type="match status" value="1"/>
</dbReference>
<dbReference type="Gene3D" id="3.40.50.300">
    <property type="entry name" value="P-loop containing nucleotide triphosphate hydrolases"/>
    <property type="match status" value="1"/>
</dbReference>
<dbReference type="Pfam" id="PF06472">
    <property type="entry name" value="ABC_membrane_2"/>
    <property type="match status" value="1"/>
</dbReference>
<dbReference type="PANTHER" id="PTHR11384">
    <property type="entry name" value="ATP-BINDING CASSETTE, SUB-FAMILY D MEMBER"/>
    <property type="match status" value="1"/>
</dbReference>
<accession>A0ABP0UMB5</accession>
<proteinExistence type="inferred from homology"/>
<evidence type="ECO:0000256" key="3">
    <source>
        <dbReference type="ARBA" id="ARBA00022692"/>
    </source>
</evidence>
<name>A0ABP0UMB5_9BRYO</name>
<feature type="domain" description="ABC transporter" evidence="9">
    <location>
        <begin position="444"/>
        <end position="684"/>
    </location>
</feature>